<feature type="transmembrane region" description="Helical" evidence="1">
    <location>
        <begin position="89"/>
        <end position="109"/>
    </location>
</feature>
<dbReference type="SUPFAM" id="SSF82693">
    <property type="entry name" value="Multidrug efflux transporter AcrB pore domain, PN1, PN2, PC1 and PC2 subdomains"/>
    <property type="match status" value="1"/>
</dbReference>
<evidence type="ECO:0008006" key="3">
    <source>
        <dbReference type="Google" id="ProtNLM"/>
    </source>
</evidence>
<dbReference type="Gene3D" id="3.30.2090.10">
    <property type="entry name" value="Multidrug efflux transporter AcrB TolC docking domain, DN and DC subdomains"/>
    <property type="match status" value="1"/>
</dbReference>
<feature type="transmembrane region" description="Helical" evidence="1">
    <location>
        <begin position="28"/>
        <end position="54"/>
    </location>
</feature>
<dbReference type="PANTHER" id="PTHR32063:SF68">
    <property type="entry name" value="PROBALE CATION EFFLUX SYSTEM PROTEIN"/>
    <property type="match status" value="1"/>
</dbReference>
<dbReference type="AlphaFoldDB" id="A0A0F8YUL5"/>
<feature type="non-terminal residue" evidence="2">
    <location>
        <position position="1"/>
    </location>
</feature>
<dbReference type="PRINTS" id="PR00702">
    <property type="entry name" value="ACRIFLAVINRP"/>
</dbReference>
<dbReference type="EMBL" id="LAZR01064312">
    <property type="protein sequence ID" value="KKK57764.1"/>
    <property type="molecule type" value="Genomic_DNA"/>
</dbReference>
<feature type="non-terminal residue" evidence="2">
    <location>
        <position position="354"/>
    </location>
</feature>
<reference evidence="2" key="1">
    <citation type="journal article" date="2015" name="Nature">
        <title>Complex archaea that bridge the gap between prokaryotes and eukaryotes.</title>
        <authorList>
            <person name="Spang A."/>
            <person name="Saw J.H."/>
            <person name="Jorgensen S.L."/>
            <person name="Zaremba-Niedzwiedzka K."/>
            <person name="Martijn J."/>
            <person name="Lind A.E."/>
            <person name="van Eijk R."/>
            <person name="Schleper C."/>
            <person name="Guy L."/>
            <person name="Ettema T.J."/>
        </authorList>
    </citation>
    <scope>NUCLEOTIDE SEQUENCE</scope>
</reference>
<dbReference type="InterPro" id="IPR001036">
    <property type="entry name" value="Acrflvin-R"/>
</dbReference>
<evidence type="ECO:0000256" key="1">
    <source>
        <dbReference type="SAM" id="Phobius"/>
    </source>
</evidence>
<gene>
    <name evidence="2" type="ORF">LCGC14_3051200</name>
</gene>
<comment type="caution">
    <text evidence="2">The sequence shown here is derived from an EMBL/GenBank/DDBJ whole genome shotgun (WGS) entry which is preliminary data.</text>
</comment>
<dbReference type="SUPFAM" id="SSF82866">
    <property type="entry name" value="Multidrug efflux transporter AcrB transmembrane domain"/>
    <property type="match status" value="1"/>
</dbReference>
<keyword evidence="1" id="KW-1133">Transmembrane helix</keyword>
<dbReference type="InterPro" id="IPR027463">
    <property type="entry name" value="AcrB_DN_DC_subdom"/>
</dbReference>
<dbReference type="SUPFAM" id="SSF82714">
    <property type="entry name" value="Multidrug efflux transporter AcrB TolC docking domain, DN and DC subdomains"/>
    <property type="match status" value="1"/>
</dbReference>
<evidence type="ECO:0000313" key="2">
    <source>
        <dbReference type="EMBL" id="KKK57764.1"/>
    </source>
</evidence>
<dbReference type="GO" id="GO:0005886">
    <property type="term" value="C:plasma membrane"/>
    <property type="evidence" value="ECO:0007669"/>
    <property type="project" value="TreeGrafter"/>
</dbReference>
<proteinExistence type="predicted"/>
<keyword evidence="1" id="KW-0472">Membrane</keyword>
<organism evidence="2">
    <name type="scientific">marine sediment metagenome</name>
    <dbReference type="NCBI Taxonomy" id="412755"/>
    <lineage>
        <taxon>unclassified sequences</taxon>
        <taxon>metagenomes</taxon>
        <taxon>ecological metagenomes</taxon>
    </lineage>
</organism>
<dbReference type="Gene3D" id="3.30.70.1440">
    <property type="entry name" value="Multidrug efflux transporter AcrB pore domain"/>
    <property type="match status" value="1"/>
</dbReference>
<dbReference type="PANTHER" id="PTHR32063">
    <property type="match status" value="1"/>
</dbReference>
<name>A0A0F8YUL5_9ZZZZ</name>
<accession>A0A0F8YUL5</accession>
<protein>
    <recommendedName>
        <fullName evidence="3">CusA/CzcA family heavy metal efflux RND transporter</fullName>
    </recommendedName>
</protein>
<dbReference type="GO" id="GO:0042910">
    <property type="term" value="F:xenobiotic transmembrane transporter activity"/>
    <property type="evidence" value="ECO:0007669"/>
    <property type="project" value="TreeGrafter"/>
</dbReference>
<dbReference type="Pfam" id="PF00873">
    <property type="entry name" value="ACR_tran"/>
    <property type="match status" value="1"/>
</dbReference>
<keyword evidence="1" id="KW-0812">Transmembrane</keyword>
<dbReference type="Gene3D" id="3.30.70.1430">
    <property type="entry name" value="Multidrug efflux transporter AcrB pore domain"/>
    <property type="match status" value="1"/>
</dbReference>
<dbReference type="Gene3D" id="1.20.1640.10">
    <property type="entry name" value="Multidrug efflux transporter AcrB transmembrane domain"/>
    <property type="match status" value="2"/>
</dbReference>
<sequence length="354" mass="38649">YGVAVIIVVFLPIASLQGMEGKMFAPLAYSISIALGCSLVLTVTLIPALASLFLKPTSVFGTGRFRHPADLVRQMYRPHLTWSLNQPRIVLLAAVVLLIVGLALVPTLGTEFLPSMDEGDIVVQPFQIPSVSLTQSLDVVGRIEEAILELPEVTRVVSRTGRSDIASDPMGVGESDIYVLLKPRSEWTTARRKEGLVDALREKLDSVPGVEFGYTQPIQMRVDELVSGVKSQIAVKVFGDDLNQLADLGDQVAFILRDIRGAADIKVEAVEGLGYLQINMHRRRMARFGVSVAQVRSLIEVAMGGHVVTTVPEGDRRTEDIFDGTPMQAARGLGNTLGSMLRPEGEDWHRIRTI</sequence>